<dbReference type="Proteomes" id="UP001066276">
    <property type="component" value="Chromosome 9"/>
</dbReference>
<dbReference type="AlphaFoldDB" id="A0AAV7MJC3"/>
<name>A0AAV7MJC3_PLEWA</name>
<dbReference type="EMBL" id="JANPWB010000013">
    <property type="protein sequence ID" value="KAJ1103583.1"/>
    <property type="molecule type" value="Genomic_DNA"/>
</dbReference>
<evidence type="ECO:0000313" key="3">
    <source>
        <dbReference type="Proteomes" id="UP001066276"/>
    </source>
</evidence>
<organism evidence="2 3">
    <name type="scientific">Pleurodeles waltl</name>
    <name type="common">Iberian ribbed newt</name>
    <dbReference type="NCBI Taxonomy" id="8319"/>
    <lineage>
        <taxon>Eukaryota</taxon>
        <taxon>Metazoa</taxon>
        <taxon>Chordata</taxon>
        <taxon>Craniata</taxon>
        <taxon>Vertebrata</taxon>
        <taxon>Euteleostomi</taxon>
        <taxon>Amphibia</taxon>
        <taxon>Batrachia</taxon>
        <taxon>Caudata</taxon>
        <taxon>Salamandroidea</taxon>
        <taxon>Salamandridae</taxon>
        <taxon>Pleurodelinae</taxon>
        <taxon>Pleurodeles</taxon>
    </lineage>
</organism>
<keyword evidence="3" id="KW-1185">Reference proteome</keyword>
<proteinExistence type="predicted"/>
<accession>A0AAV7MJC3</accession>
<sequence>MVKPKASNNPTPLGWQHPASGVVEFDNRPLRHLEATLDRHTTQYEHIQQTMLNTKTALQSKINLVSLAVGLLCADHRKLVDRVDDGEFTLTTMRSTVQDLHPQVKEMKADILYLQLQVEDAKGHCRSNVRSFGFPELVEGPYIKLFSNSGYPRQ</sequence>
<evidence type="ECO:0000313" key="2">
    <source>
        <dbReference type="EMBL" id="KAJ1103583.1"/>
    </source>
</evidence>
<feature type="region of interest" description="Disordered" evidence="1">
    <location>
        <begin position="1"/>
        <end position="20"/>
    </location>
</feature>
<gene>
    <name evidence="2" type="ORF">NDU88_001004</name>
</gene>
<evidence type="ECO:0000256" key="1">
    <source>
        <dbReference type="SAM" id="MobiDB-lite"/>
    </source>
</evidence>
<protein>
    <submittedName>
        <fullName evidence="2">Uncharacterized protein</fullName>
    </submittedName>
</protein>
<feature type="compositionally biased region" description="Polar residues" evidence="1">
    <location>
        <begin position="1"/>
        <end position="11"/>
    </location>
</feature>
<comment type="caution">
    <text evidence="2">The sequence shown here is derived from an EMBL/GenBank/DDBJ whole genome shotgun (WGS) entry which is preliminary data.</text>
</comment>
<reference evidence="2" key="1">
    <citation type="journal article" date="2022" name="bioRxiv">
        <title>Sequencing and chromosome-scale assembly of the giantPleurodeles waltlgenome.</title>
        <authorList>
            <person name="Brown T."/>
            <person name="Elewa A."/>
            <person name="Iarovenko S."/>
            <person name="Subramanian E."/>
            <person name="Araus A.J."/>
            <person name="Petzold A."/>
            <person name="Susuki M."/>
            <person name="Suzuki K.-i.T."/>
            <person name="Hayashi T."/>
            <person name="Toyoda A."/>
            <person name="Oliveira C."/>
            <person name="Osipova E."/>
            <person name="Leigh N.D."/>
            <person name="Simon A."/>
            <person name="Yun M.H."/>
        </authorList>
    </citation>
    <scope>NUCLEOTIDE SEQUENCE</scope>
    <source>
        <strain evidence="2">20211129_DDA</strain>
        <tissue evidence="2">Liver</tissue>
    </source>
</reference>